<gene>
    <name evidence="1" type="ORF">L6452_01540</name>
</gene>
<reference evidence="2" key="1">
    <citation type="journal article" date="2022" name="Mol. Ecol. Resour.">
        <title>The genomes of chicory, endive, great burdock and yacon provide insights into Asteraceae palaeo-polyploidization history and plant inulin production.</title>
        <authorList>
            <person name="Fan W."/>
            <person name="Wang S."/>
            <person name="Wang H."/>
            <person name="Wang A."/>
            <person name="Jiang F."/>
            <person name="Liu H."/>
            <person name="Zhao H."/>
            <person name="Xu D."/>
            <person name="Zhang Y."/>
        </authorList>
    </citation>
    <scope>NUCLEOTIDE SEQUENCE [LARGE SCALE GENOMIC DNA]</scope>
    <source>
        <strain evidence="2">cv. Niubang</strain>
    </source>
</reference>
<evidence type="ECO:0000313" key="1">
    <source>
        <dbReference type="EMBL" id="KAI3770408.1"/>
    </source>
</evidence>
<comment type="caution">
    <text evidence="1">The sequence shown here is derived from an EMBL/GenBank/DDBJ whole genome shotgun (WGS) entry which is preliminary data.</text>
</comment>
<dbReference type="Proteomes" id="UP001055879">
    <property type="component" value="Linkage Group LG01"/>
</dbReference>
<accession>A0ACB9FGD6</accession>
<dbReference type="EMBL" id="CM042047">
    <property type="protein sequence ID" value="KAI3770408.1"/>
    <property type="molecule type" value="Genomic_DNA"/>
</dbReference>
<reference evidence="1 2" key="2">
    <citation type="journal article" date="2022" name="Mol. Ecol. Resour.">
        <title>The genomes of chicory, endive, great burdock and yacon provide insights into Asteraceae paleo-polyploidization history and plant inulin production.</title>
        <authorList>
            <person name="Fan W."/>
            <person name="Wang S."/>
            <person name="Wang H."/>
            <person name="Wang A."/>
            <person name="Jiang F."/>
            <person name="Liu H."/>
            <person name="Zhao H."/>
            <person name="Xu D."/>
            <person name="Zhang Y."/>
        </authorList>
    </citation>
    <scope>NUCLEOTIDE SEQUENCE [LARGE SCALE GENOMIC DNA]</scope>
    <source>
        <strain evidence="2">cv. Niubang</strain>
    </source>
</reference>
<proteinExistence type="predicted"/>
<protein>
    <submittedName>
        <fullName evidence="1">Uncharacterized protein</fullName>
    </submittedName>
</protein>
<sequence length="140" mass="15823">MDLSDLNSFHPKESQPIEIKTSRFIPKSTTATVQPPGSGIQHKLYGDHHEDDDGSAKTSGLEKQSSRRLQTTMKRAFSIRRCSSVSEKYCRIHGHSVSPETTFFCHGEEDLQITGSANNQKKRSVLKACKRVFGFYFQRS</sequence>
<organism evidence="1 2">
    <name type="scientific">Arctium lappa</name>
    <name type="common">Greater burdock</name>
    <name type="synonym">Lappa major</name>
    <dbReference type="NCBI Taxonomy" id="4217"/>
    <lineage>
        <taxon>Eukaryota</taxon>
        <taxon>Viridiplantae</taxon>
        <taxon>Streptophyta</taxon>
        <taxon>Embryophyta</taxon>
        <taxon>Tracheophyta</taxon>
        <taxon>Spermatophyta</taxon>
        <taxon>Magnoliopsida</taxon>
        <taxon>eudicotyledons</taxon>
        <taxon>Gunneridae</taxon>
        <taxon>Pentapetalae</taxon>
        <taxon>asterids</taxon>
        <taxon>campanulids</taxon>
        <taxon>Asterales</taxon>
        <taxon>Asteraceae</taxon>
        <taxon>Carduoideae</taxon>
        <taxon>Cardueae</taxon>
        <taxon>Arctiinae</taxon>
        <taxon>Arctium</taxon>
    </lineage>
</organism>
<name>A0ACB9FGD6_ARCLA</name>
<evidence type="ECO:0000313" key="2">
    <source>
        <dbReference type="Proteomes" id="UP001055879"/>
    </source>
</evidence>
<keyword evidence="2" id="KW-1185">Reference proteome</keyword>